<organism evidence="1 2">
    <name type="scientific">Aliivibrio sifiae</name>
    <dbReference type="NCBI Taxonomy" id="566293"/>
    <lineage>
        <taxon>Bacteria</taxon>
        <taxon>Pseudomonadati</taxon>
        <taxon>Pseudomonadota</taxon>
        <taxon>Gammaproteobacteria</taxon>
        <taxon>Vibrionales</taxon>
        <taxon>Vibrionaceae</taxon>
        <taxon>Aliivibrio</taxon>
    </lineage>
</organism>
<evidence type="ECO:0000313" key="1">
    <source>
        <dbReference type="EMBL" id="PQJ85130.1"/>
    </source>
</evidence>
<dbReference type="AlphaFoldDB" id="A0A2S7X4L2"/>
<reference evidence="1 2" key="1">
    <citation type="submission" date="2016-12" db="EMBL/GenBank/DDBJ databases">
        <title>Diversity of luminous bacteria.</title>
        <authorList>
            <person name="Yoshizawa S."/>
            <person name="Kogure K."/>
        </authorList>
    </citation>
    <scope>NUCLEOTIDE SEQUENCE [LARGE SCALE GENOMIC DNA]</scope>
    <source>
        <strain evidence="1 2">ATCC 33715</strain>
    </source>
</reference>
<proteinExistence type="predicted"/>
<comment type="caution">
    <text evidence="1">The sequence shown here is derived from an EMBL/GenBank/DDBJ whole genome shotgun (WGS) entry which is preliminary data.</text>
</comment>
<evidence type="ECO:0000313" key="2">
    <source>
        <dbReference type="Proteomes" id="UP000239263"/>
    </source>
</evidence>
<accession>A0A2S7X4L2</accession>
<protein>
    <submittedName>
        <fullName evidence="1">Uncharacterized protein</fullName>
    </submittedName>
</protein>
<dbReference type="EMBL" id="MSCO01000002">
    <property type="protein sequence ID" value="PQJ85130.1"/>
    <property type="molecule type" value="Genomic_DNA"/>
</dbReference>
<sequence length="66" mass="7606">MVRLIVETPSGEVEEIEKSLHEFGQVIVGNKQENEILESKFDVERLQMKLEMAAMELKQNDVFVAK</sequence>
<dbReference type="RefSeq" id="WP_105056483.1">
    <property type="nucleotide sequence ID" value="NZ_CAWNRT010000002.1"/>
</dbReference>
<name>A0A2S7X4L2_9GAMM</name>
<gene>
    <name evidence="1" type="ORF">BTO22_16835</name>
</gene>
<dbReference type="Proteomes" id="UP000239263">
    <property type="component" value="Unassembled WGS sequence"/>
</dbReference>